<evidence type="ECO:0000313" key="11">
    <source>
        <dbReference type="EMBL" id="GAA3589201.1"/>
    </source>
</evidence>
<reference evidence="12" key="1">
    <citation type="journal article" date="2019" name="Int. J. Syst. Evol. Microbiol.">
        <title>The Global Catalogue of Microorganisms (GCM) 10K type strain sequencing project: providing services to taxonomists for standard genome sequencing and annotation.</title>
        <authorList>
            <consortium name="The Broad Institute Genomics Platform"/>
            <consortium name="The Broad Institute Genome Sequencing Center for Infectious Disease"/>
            <person name="Wu L."/>
            <person name="Ma J."/>
        </authorList>
    </citation>
    <scope>NUCLEOTIDE SEQUENCE [LARGE SCALE GENOMIC DNA]</scope>
    <source>
        <strain evidence="12">JCM 17326</strain>
    </source>
</reference>
<keyword evidence="12" id="KW-1185">Reference proteome</keyword>
<keyword evidence="4 8" id="KW-0812">Transmembrane</keyword>
<comment type="caution">
    <text evidence="11">The sequence shown here is derived from an EMBL/GenBank/DDBJ whole genome shotgun (WGS) entry which is preliminary data.</text>
</comment>
<evidence type="ECO:0000256" key="2">
    <source>
        <dbReference type="ARBA" id="ARBA00022475"/>
    </source>
</evidence>
<evidence type="ECO:0000256" key="1">
    <source>
        <dbReference type="ARBA" id="ARBA00004651"/>
    </source>
</evidence>
<dbReference type="Gene3D" id="3.60.110.10">
    <property type="entry name" value="Carbon-nitrogen hydrolase"/>
    <property type="match status" value="1"/>
</dbReference>
<evidence type="ECO:0000256" key="7">
    <source>
        <dbReference type="ARBA" id="ARBA00023315"/>
    </source>
</evidence>
<evidence type="ECO:0000256" key="4">
    <source>
        <dbReference type="ARBA" id="ARBA00022692"/>
    </source>
</evidence>
<comment type="subcellular location">
    <subcellularLocation>
        <location evidence="1 8">Cell membrane</location>
        <topology evidence="1 8">Multi-pass membrane protein</topology>
    </subcellularLocation>
</comment>
<keyword evidence="3 8" id="KW-0808">Transferase</keyword>
<comment type="similarity">
    <text evidence="8">Belongs to the CN hydrolase family. Apolipoprotein N-acyltransferase subfamily.</text>
</comment>
<dbReference type="SUPFAM" id="SSF56317">
    <property type="entry name" value="Carbon-nitrogen hydrolase"/>
    <property type="match status" value="1"/>
</dbReference>
<keyword evidence="2 8" id="KW-1003">Cell membrane</keyword>
<feature type="transmembrane region" description="Helical" evidence="8">
    <location>
        <begin position="203"/>
        <end position="221"/>
    </location>
</feature>
<protein>
    <recommendedName>
        <fullName evidence="8">Apolipoprotein N-acyltransferase</fullName>
        <shortName evidence="8">ALP N-acyltransferase</shortName>
        <ecNumber evidence="8">2.3.1.269</ecNumber>
    </recommendedName>
</protein>
<evidence type="ECO:0000256" key="6">
    <source>
        <dbReference type="ARBA" id="ARBA00023136"/>
    </source>
</evidence>
<proteinExistence type="inferred from homology"/>
<feature type="transmembrane region" description="Helical" evidence="8">
    <location>
        <begin position="228"/>
        <end position="246"/>
    </location>
</feature>
<feature type="transmembrane region" description="Helical" evidence="8">
    <location>
        <begin position="367"/>
        <end position="384"/>
    </location>
</feature>
<evidence type="ECO:0000256" key="9">
    <source>
        <dbReference type="SAM" id="MobiDB-lite"/>
    </source>
</evidence>
<evidence type="ECO:0000259" key="10">
    <source>
        <dbReference type="PROSITE" id="PS50263"/>
    </source>
</evidence>
<evidence type="ECO:0000256" key="5">
    <source>
        <dbReference type="ARBA" id="ARBA00022989"/>
    </source>
</evidence>
<dbReference type="PANTHER" id="PTHR38686:SF1">
    <property type="entry name" value="APOLIPOPROTEIN N-ACYLTRANSFERASE"/>
    <property type="match status" value="1"/>
</dbReference>
<dbReference type="InterPro" id="IPR045378">
    <property type="entry name" value="LNT_N"/>
</dbReference>
<feature type="compositionally biased region" description="Gly residues" evidence="9">
    <location>
        <begin position="161"/>
        <end position="171"/>
    </location>
</feature>
<accession>A0ABP6YU13</accession>
<keyword evidence="6 8" id="KW-0472">Membrane</keyword>
<gene>
    <name evidence="8" type="primary">lnt</name>
    <name evidence="11" type="ORF">GCM10022419_084510</name>
</gene>
<feature type="compositionally biased region" description="Basic and acidic residues" evidence="9">
    <location>
        <begin position="127"/>
        <end position="136"/>
    </location>
</feature>
<dbReference type="EC" id="2.3.1.269" evidence="8"/>
<comment type="function">
    <text evidence="8">Catalyzes the phospholipid dependent N-acylation of the N-terminal cysteine of apolipoprotein, the last step in lipoprotein maturation.</text>
</comment>
<dbReference type="EMBL" id="BAABDQ010000024">
    <property type="protein sequence ID" value="GAA3589201.1"/>
    <property type="molecule type" value="Genomic_DNA"/>
</dbReference>
<feature type="transmembrane region" description="Helical" evidence="8">
    <location>
        <begin position="180"/>
        <end position="197"/>
    </location>
</feature>
<organism evidence="11 12">
    <name type="scientific">Nonomuraea rosea</name>
    <dbReference type="NCBI Taxonomy" id="638574"/>
    <lineage>
        <taxon>Bacteria</taxon>
        <taxon>Bacillati</taxon>
        <taxon>Actinomycetota</taxon>
        <taxon>Actinomycetes</taxon>
        <taxon>Streptosporangiales</taxon>
        <taxon>Streptosporangiaceae</taxon>
        <taxon>Nonomuraea</taxon>
    </lineage>
</organism>
<comment type="pathway">
    <text evidence="8">Protein modification; lipoprotein biosynthesis (N-acyl transfer).</text>
</comment>
<dbReference type="PROSITE" id="PS50263">
    <property type="entry name" value="CN_HYDROLASE"/>
    <property type="match status" value="1"/>
</dbReference>
<dbReference type="InterPro" id="IPR004563">
    <property type="entry name" value="Apolipo_AcylTrfase"/>
</dbReference>
<feature type="transmembrane region" description="Helical" evidence="8">
    <location>
        <begin position="252"/>
        <end position="275"/>
    </location>
</feature>
<dbReference type="InterPro" id="IPR003010">
    <property type="entry name" value="C-N_Hydrolase"/>
</dbReference>
<feature type="compositionally biased region" description="Pro residues" evidence="9">
    <location>
        <begin position="20"/>
        <end position="30"/>
    </location>
</feature>
<dbReference type="HAMAP" id="MF_01148">
    <property type="entry name" value="Lnt"/>
    <property type="match status" value="1"/>
</dbReference>
<keyword evidence="7 8" id="KW-0012">Acyltransferase</keyword>
<dbReference type="Pfam" id="PF00795">
    <property type="entry name" value="CN_hydrolase"/>
    <property type="match status" value="1"/>
</dbReference>
<dbReference type="Pfam" id="PF20154">
    <property type="entry name" value="LNT_N"/>
    <property type="match status" value="1"/>
</dbReference>
<dbReference type="PANTHER" id="PTHR38686">
    <property type="entry name" value="APOLIPOPROTEIN N-ACYLTRANSFERASE"/>
    <property type="match status" value="1"/>
</dbReference>
<comment type="catalytic activity">
    <reaction evidence="8">
        <text>N-terminal S-1,2-diacyl-sn-glyceryl-L-cysteinyl-[lipoprotein] + a glycerophospholipid = N-acyl-S-1,2-diacyl-sn-glyceryl-L-cysteinyl-[lipoprotein] + a 2-acyl-sn-glycero-3-phospholipid + H(+)</text>
        <dbReference type="Rhea" id="RHEA:48228"/>
        <dbReference type="Rhea" id="RHEA-COMP:14681"/>
        <dbReference type="Rhea" id="RHEA-COMP:14684"/>
        <dbReference type="ChEBI" id="CHEBI:15378"/>
        <dbReference type="ChEBI" id="CHEBI:136912"/>
        <dbReference type="ChEBI" id="CHEBI:140656"/>
        <dbReference type="ChEBI" id="CHEBI:140657"/>
        <dbReference type="ChEBI" id="CHEBI:140660"/>
        <dbReference type="EC" id="2.3.1.269"/>
    </reaction>
</comment>
<dbReference type="Proteomes" id="UP001500630">
    <property type="component" value="Unassembled WGS sequence"/>
</dbReference>
<evidence type="ECO:0000256" key="8">
    <source>
        <dbReference type="HAMAP-Rule" id="MF_01148"/>
    </source>
</evidence>
<dbReference type="NCBIfam" id="TIGR00546">
    <property type="entry name" value="lnt"/>
    <property type="match status" value="1"/>
</dbReference>
<dbReference type="InterPro" id="IPR036526">
    <property type="entry name" value="C-N_Hydrolase_sf"/>
</dbReference>
<name>A0ABP6YU13_9ACTN</name>
<feature type="region of interest" description="Disordered" evidence="9">
    <location>
        <begin position="1"/>
        <end position="171"/>
    </location>
</feature>
<sequence>MVQDKTSLPPVSGRDSTPAEGPPPTAPPPADDASSPEPADRAQALTVAPEAVAEPSPDASRTPHIPPSETAPAPVTGAASGTPAPTNGGPPDAVGEPVAVNGAASGGASADETVSDPLPANAQAESARSESARPETPDDGQSPAGAGAGGGGEVPPEADGSSGGPAMAGGRAGREPKRVLLARVAAAVAGGLALFAAFPPLDWWLCAPLGIALITGALYGTRPRRAAWLGYVAALVFLFPALAWVRTIGDDVWFMLVGVEGLFYAAMAALAALVFRLPFWPLWFGGLWVAMEWARGLVPIGGFPWARVAFSQGESLFTSYAALGGAPLVSFAVVLCGALLAHAVLVRPAATLGSAAASGGARALRRAVSVALALAVPVLSFAVPRPGDEGRTINVGIVQGNVPGRGMYILGDEPAVVLKNHANETKRLAQAVRDGKLLKPDIVILPENSTDIDPYRDETAREIIQDSVRDVGVPTLVGAVVAIGDDRRATRSLVWDPVTGAGDYYDKQRLVPFGEYTPFKEIVLALWERAGLVGRQSVPGDKPGDLKLGPVTIGAVNCYEVAYDDTVRETVRAGGTPIVVQTNNASYAESNLPPQQLAMSKLRAVEHNRAVVTAATTGISAYVTPDGKVSWQTRELVADMNVVKVPVRTQETIATKVGGVPEWALMVMGAAAAGAALWRGRRRGDRMRNDG</sequence>
<feature type="transmembrane region" description="Helical" evidence="8">
    <location>
        <begin position="282"/>
        <end position="306"/>
    </location>
</feature>
<feature type="transmembrane region" description="Helical" evidence="8">
    <location>
        <begin position="326"/>
        <end position="346"/>
    </location>
</feature>
<evidence type="ECO:0000313" key="12">
    <source>
        <dbReference type="Proteomes" id="UP001500630"/>
    </source>
</evidence>
<keyword evidence="5 8" id="KW-1133">Transmembrane helix</keyword>
<feature type="domain" description="CN hydrolase" evidence="10">
    <location>
        <begin position="398"/>
        <end position="647"/>
    </location>
</feature>
<dbReference type="CDD" id="cd07571">
    <property type="entry name" value="ALP_N-acyl_transferase"/>
    <property type="match status" value="1"/>
</dbReference>
<evidence type="ECO:0000256" key="3">
    <source>
        <dbReference type="ARBA" id="ARBA00022679"/>
    </source>
</evidence>